<reference evidence="3 4" key="1">
    <citation type="submission" date="2019-07" db="EMBL/GenBank/DDBJ databases">
        <title>Venturia inaequalis Genome Resource.</title>
        <authorList>
            <person name="Lichtner F.J."/>
        </authorList>
    </citation>
    <scope>NUCLEOTIDE SEQUENCE [LARGE SCALE GENOMIC DNA]</scope>
    <source>
        <strain evidence="3 4">DMI_063113</strain>
    </source>
</reference>
<protein>
    <submittedName>
        <fullName evidence="3">Uncharacterized protein</fullName>
    </submittedName>
</protein>
<proteinExistence type="predicted"/>
<gene>
    <name evidence="3" type="ORF">EG327_007148</name>
</gene>
<feature type="transmembrane region" description="Helical" evidence="2">
    <location>
        <begin position="79"/>
        <end position="100"/>
    </location>
</feature>
<dbReference type="AlphaFoldDB" id="A0A8H3Z474"/>
<evidence type="ECO:0000313" key="3">
    <source>
        <dbReference type="EMBL" id="KAE9979151.1"/>
    </source>
</evidence>
<organism evidence="3 4">
    <name type="scientific">Venturia inaequalis</name>
    <name type="common">Apple scab fungus</name>
    <dbReference type="NCBI Taxonomy" id="5025"/>
    <lineage>
        <taxon>Eukaryota</taxon>
        <taxon>Fungi</taxon>
        <taxon>Dikarya</taxon>
        <taxon>Ascomycota</taxon>
        <taxon>Pezizomycotina</taxon>
        <taxon>Dothideomycetes</taxon>
        <taxon>Pleosporomycetidae</taxon>
        <taxon>Venturiales</taxon>
        <taxon>Venturiaceae</taxon>
        <taxon>Venturia</taxon>
    </lineage>
</organism>
<keyword evidence="2" id="KW-0472">Membrane</keyword>
<sequence>MLPTNHHPSAPPTPTSNPQDHHRFWTALDKSIDSLALPLTISSTALNITILLNIIYYLLSSISTLLLSLSQLLTTSEHIIGLIAITYCTAVLGLAGVTFLDILGEAMEGDGGGEMALERLLRVDGAVERVNGVVDPVMAAVVEPVLEILCVPDTGPRHAYSNLTC</sequence>
<dbReference type="EMBL" id="WNWR01000422">
    <property type="protein sequence ID" value="KAE9979151.1"/>
    <property type="molecule type" value="Genomic_DNA"/>
</dbReference>
<evidence type="ECO:0000256" key="2">
    <source>
        <dbReference type="SAM" id="Phobius"/>
    </source>
</evidence>
<keyword evidence="4" id="KW-1185">Reference proteome</keyword>
<keyword evidence="2" id="KW-0812">Transmembrane</keyword>
<accession>A0A8H3Z474</accession>
<feature type="transmembrane region" description="Helical" evidence="2">
    <location>
        <begin position="35"/>
        <end position="59"/>
    </location>
</feature>
<evidence type="ECO:0000256" key="1">
    <source>
        <dbReference type="SAM" id="MobiDB-lite"/>
    </source>
</evidence>
<dbReference type="Proteomes" id="UP000490939">
    <property type="component" value="Unassembled WGS sequence"/>
</dbReference>
<evidence type="ECO:0000313" key="4">
    <source>
        <dbReference type="Proteomes" id="UP000490939"/>
    </source>
</evidence>
<keyword evidence="2" id="KW-1133">Transmembrane helix</keyword>
<name>A0A8H3Z474_VENIN</name>
<comment type="caution">
    <text evidence="3">The sequence shown here is derived from an EMBL/GenBank/DDBJ whole genome shotgun (WGS) entry which is preliminary data.</text>
</comment>
<feature type="region of interest" description="Disordered" evidence="1">
    <location>
        <begin position="1"/>
        <end position="20"/>
    </location>
</feature>